<evidence type="ECO:0000256" key="2">
    <source>
        <dbReference type="ARBA" id="ARBA00004429"/>
    </source>
</evidence>
<evidence type="ECO:0000256" key="1">
    <source>
        <dbReference type="ARBA" id="ARBA00000085"/>
    </source>
</evidence>
<sequence length="825" mass="90203">MPTGPRSLPRPLILASVTVLCVMGIGILVEDVRTELKLLNSATSDNAQWTLSQADVEFLELQGAVDDLAYGDERAIAQSRLEFDIFYSRIAMLSRSSLYGELLDQRDYASALSTISASLDEIAQLIDQPDSALVADAAALQQSVDALRPAVRELTTSGLAQITALSDARRHSFADTLYRLAMVLTVFVLALALMAIYSSAKSRETRRRELELGSAYARLNTVIGTSLDGVIVTDMSGSILDFNPAAEQIFRRRAQDVLCQPIGDVIVPPHLRAAHNAGMARMAQNGEMRVVGQGRVQLEGMRSDGSLFPVELALQTAEAEGTRLIVAFLRDISAQVAAEQALVDARDHALAGEKAKSDFLAVMTHEIRTPLNGVLGFLGLLKNTPLSAKQEDYVKKMAISGDILMQHVDSVLDIARIETGKMRFTQERVHLGQLVKDLVDSQTSAAARNGNTLSWVWVGEPLDWIWIDPMRLKQILLNIVGNAIKFTRNGTISVELEQELTDAPNPVVMFRVIDTGTGIGEDEQERIFEDFHTSDTGFDRAVGGTGLGLGIAKRLVDALGGEIGVESDPGEGSVFWVQLPVREAAAPQTPVVDRRAQPRSEARKILVVEDNEINRHLVRETLEGFGHRVWEVENGEDAIEIAGRERFDLILMDISMPVMDGLQATRRIREDHGASYNVPIIALSANVLPEAQKRFIEAGMTAYIGKPFEQDELRALIARYTEDAGDPVSVSDAAPDPREKIRAKFHAAFQKELIEFSDWLAGEPEDLEEVAFRSHKLAGGAGAFEAHELREALVSVEEAARSGDRQAIVDRVAAALPLIASETAR</sequence>
<evidence type="ECO:0000313" key="20">
    <source>
        <dbReference type="Proteomes" id="UP001597135"/>
    </source>
</evidence>
<keyword evidence="8 15" id="KW-0812">Transmembrane</keyword>
<dbReference type="SMART" id="SM00388">
    <property type="entry name" value="HisKA"/>
    <property type="match status" value="1"/>
</dbReference>
<dbReference type="Gene3D" id="3.30.565.10">
    <property type="entry name" value="Histidine kinase-like ATPase, C-terminal domain"/>
    <property type="match status" value="1"/>
</dbReference>
<dbReference type="SUPFAM" id="SSF55785">
    <property type="entry name" value="PYP-like sensor domain (PAS domain)"/>
    <property type="match status" value="1"/>
</dbReference>
<keyword evidence="9" id="KW-0418">Kinase</keyword>
<evidence type="ECO:0000256" key="12">
    <source>
        <dbReference type="ARBA" id="ARBA00023012"/>
    </source>
</evidence>
<dbReference type="Pfam" id="PF01627">
    <property type="entry name" value="Hpt"/>
    <property type="match status" value="1"/>
</dbReference>
<dbReference type="PROSITE" id="PS50112">
    <property type="entry name" value="PAS"/>
    <property type="match status" value="1"/>
</dbReference>
<keyword evidence="10" id="KW-0547">Nucleotide-binding</keyword>
<feature type="domain" description="Response regulatory" evidence="17">
    <location>
        <begin position="604"/>
        <end position="721"/>
    </location>
</feature>
<dbReference type="PROSITE" id="PS50110">
    <property type="entry name" value="RESPONSE_REGULATORY"/>
    <property type="match status" value="1"/>
</dbReference>
<keyword evidence="13 15" id="KW-0472">Membrane</keyword>
<dbReference type="CDD" id="cd17546">
    <property type="entry name" value="REC_hyHK_CKI1_RcsC-like"/>
    <property type="match status" value="1"/>
</dbReference>
<gene>
    <name evidence="19" type="ORF">ACFQ4E_01645</name>
</gene>
<comment type="catalytic activity">
    <reaction evidence="1">
        <text>ATP + protein L-histidine = ADP + protein N-phospho-L-histidine.</text>
        <dbReference type="EC" id="2.7.13.3"/>
    </reaction>
</comment>
<dbReference type="PRINTS" id="PR00344">
    <property type="entry name" value="BCTRLSENSOR"/>
</dbReference>
<dbReference type="SUPFAM" id="SSF52172">
    <property type="entry name" value="CheY-like"/>
    <property type="match status" value="1"/>
</dbReference>
<organism evidence="19 20">
    <name type="scientific">Litorisediminicola beolgyonensis</name>
    <dbReference type="NCBI Taxonomy" id="1173614"/>
    <lineage>
        <taxon>Bacteria</taxon>
        <taxon>Pseudomonadati</taxon>
        <taxon>Pseudomonadota</taxon>
        <taxon>Alphaproteobacteria</taxon>
        <taxon>Rhodobacterales</taxon>
        <taxon>Paracoccaceae</taxon>
        <taxon>Litorisediminicola</taxon>
    </lineage>
</organism>
<evidence type="ECO:0000256" key="6">
    <source>
        <dbReference type="ARBA" id="ARBA00022553"/>
    </source>
</evidence>
<dbReference type="InterPro" id="IPR003594">
    <property type="entry name" value="HATPase_dom"/>
</dbReference>
<comment type="subcellular location">
    <subcellularLocation>
        <location evidence="2">Cell inner membrane</location>
        <topology evidence="2">Multi-pass membrane protein</topology>
    </subcellularLocation>
</comment>
<dbReference type="EC" id="2.7.13.3" evidence="3"/>
<dbReference type="InterPro" id="IPR036097">
    <property type="entry name" value="HisK_dim/P_sf"/>
</dbReference>
<keyword evidence="6 14" id="KW-0597">Phosphoprotein</keyword>
<dbReference type="Proteomes" id="UP001597135">
    <property type="component" value="Unassembled WGS sequence"/>
</dbReference>
<evidence type="ECO:0000256" key="14">
    <source>
        <dbReference type="PROSITE-ProRule" id="PRU00169"/>
    </source>
</evidence>
<evidence type="ECO:0000256" key="8">
    <source>
        <dbReference type="ARBA" id="ARBA00022692"/>
    </source>
</evidence>
<evidence type="ECO:0000256" key="10">
    <source>
        <dbReference type="ARBA" id="ARBA00022840"/>
    </source>
</evidence>
<feature type="modified residue" description="4-aspartylphosphate" evidence="14">
    <location>
        <position position="653"/>
    </location>
</feature>
<dbReference type="InterPro" id="IPR005467">
    <property type="entry name" value="His_kinase_dom"/>
</dbReference>
<dbReference type="Gene3D" id="1.10.287.130">
    <property type="match status" value="1"/>
</dbReference>
<dbReference type="SMART" id="SM00091">
    <property type="entry name" value="PAS"/>
    <property type="match status" value="1"/>
</dbReference>
<dbReference type="Gene3D" id="3.40.50.2300">
    <property type="match status" value="1"/>
</dbReference>
<dbReference type="Pfam" id="PF02518">
    <property type="entry name" value="HATPase_c"/>
    <property type="match status" value="1"/>
</dbReference>
<keyword evidence="10" id="KW-0067">ATP-binding</keyword>
<dbReference type="InterPro" id="IPR036641">
    <property type="entry name" value="HPT_dom_sf"/>
</dbReference>
<dbReference type="InterPro" id="IPR011006">
    <property type="entry name" value="CheY-like_superfamily"/>
</dbReference>
<dbReference type="SMART" id="SM00387">
    <property type="entry name" value="HATPase_c"/>
    <property type="match status" value="1"/>
</dbReference>
<dbReference type="CDD" id="cd16922">
    <property type="entry name" value="HATPase_EvgS-ArcB-TorS-like"/>
    <property type="match status" value="1"/>
</dbReference>
<evidence type="ECO:0000256" key="11">
    <source>
        <dbReference type="ARBA" id="ARBA00022989"/>
    </source>
</evidence>
<keyword evidence="4" id="KW-1003">Cell membrane</keyword>
<dbReference type="NCBIfam" id="TIGR00229">
    <property type="entry name" value="sensory_box"/>
    <property type="match status" value="1"/>
</dbReference>
<dbReference type="PANTHER" id="PTHR43047:SF64">
    <property type="entry name" value="HISTIDINE KINASE CONTAINING CHEY-HOMOLOGOUS RECEIVER DOMAIN AND PAS DOMAIN-RELATED"/>
    <property type="match status" value="1"/>
</dbReference>
<dbReference type="InterPro" id="IPR008207">
    <property type="entry name" value="Sig_transdc_His_kin_Hpt_dom"/>
</dbReference>
<dbReference type="SUPFAM" id="SSF47226">
    <property type="entry name" value="Histidine-containing phosphotransfer domain, HPT domain"/>
    <property type="match status" value="1"/>
</dbReference>
<evidence type="ECO:0000256" key="15">
    <source>
        <dbReference type="SAM" id="Phobius"/>
    </source>
</evidence>
<dbReference type="InterPro" id="IPR036890">
    <property type="entry name" value="HATPase_C_sf"/>
</dbReference>
<feature type="domain" description="Histidine kinase" evidence="16">
    <location>
        <begin position="362"/>
        <end position="583"/>
    </location>
</feature>
<keyword evidence="11 15" id="KW-1133">Transmembrane helix</keyword>
<evidence type="ECO:0000259" key="16">
    <source>
        <dbReference type="PROSITE" id="PS50109"/>
    </source>
</evidence>
<evidence type="ECO:0000313" key="19">
    <source>
        <dbReference type="EMBL" id="MFD1341118.1"/>
    </source>
</evidence>
<dbReference type="CDD" id="cd00130">
    <property type="entry name" value="PAS"/>
    <property type="match status" value="1"/>
</dbReference>
<protein>
    <recommendedName>
        <fullName evidence="3">histidine kinase</fullName>
        <ecNumber evidence="3">2.7.13.3</ecNumber>
    </recommendedName>
</protein>
<dbReference type="PANTHER" id="PTHR43047">
    <property type="entry name" value="TWO-COMPONENT HISTIDINE PROTEIN KINASE"/>
    <property type="match status" value="1"/>
</dbReference>
<evidence type="ECO:0000256" key="4">
    <source>
        <dbReference type="ARBA" id="ARBA00022475"/>
    </source>
</evidence>
<name>A0ABW3ZEG2_9RHOB</name>
<dbReference type="Pfam" id="PF00072">
    <property type="entry name" value="Response_reg"/>
    <property type="match status" value="1"/>
</dbReference>
<accession>A0ABW3ZEG2</accession>
<dbReference type="InterPro" id="IPR004358">
    <property type="entry name" value="Sig_transdc_His_kin-like_C"/>
</dbReference>
<dbReference type="InterPro" id="IPR003661">
    <property type="entry name" value="HisK_dim/P_dom"/>
</dbReference>
<dbReference type="Pfam" id="PF13426">
    <property type="entry name" value="PAS_9"/>
    <property type="match status" value="1"/>
</dbReference>
<comment type="caution">
    <text evidence="19">The sequence shown here is derived from an EMBL/GenBank/DDBJ whole genome shotgun (WGS) entry which is preliminary data.</text>
</comment>
<keyword evidence="12" id="KW-0902">Two-component regulatory system</keyword>
<dbReference type="Gene3D" id="3.30.450.20">
    <property type="entry name" value="PAS domain"/>
    <property type="match status" value="1"/>
</dbReference>
<dbReference type="SUPFAM" id="SSF47384">
    <property type="entry name" value="Homodimeric domain of signal transducing histidine kinase"/>
    <property type="match status" value="1"/>
</dbReference>
<keyword evidence="5" id="KW-0997">Cell inner membrane</keyword>
<dbReference type="CDD" id="cd00082">
    <property type="entry name" value="HisKA"/>
    <property type="match status" value="1"/>
</dbReference>
<dbReference type="Pfam" id="PF00512">
    <property type="entry name" value="HisKA"/>
    <property type="match status" value="1"/>
</dbReference>
<feature type="domain" description="PAS" evidence="18">
    <location>
        <begin position="215"/>
        <end position="286"/>
    </location>
</feature>
<feature type="transmembrane region" description="Helical" evidence="15">
    <location>
        <begin position="12"/>
        <end position="29"/>
    </location>
</feature>
<dbReference type="InterPro" id="IPR035965">
    <property type="entry name" value="PAS-like_dom_sf"/>
</dbReference>
<reference evidence="20" key="1">
    <citation type="journal article" date="2019" name="Int. J. Syst. Evol. Microbiol.">
        <title>The Global Catalogue of Microorganisms (GCM) 10K type strain sequencing project: providing services to taxonomists for standard genome sequencing and annotation.</title>
        <authorList>
            <consortium name="The Broad Institute Genomics Platform"/>
            <consortium name="The Broad Institute Genome Sequencing Center for Infectious Disease"/>
            <person name="Wu L."/>
            <person name="Ma J."/>
        </authorList>
    </citation>
    <scope>NUCLEOTIDE SEQUENCE [LARGE SCALE GENOMIC DNA]</scope>
    <source>
        <strain evidence="20">CCUG 62953</strain>
    </source>
</reference>
<evidence type="ECO:0000256" key="3">
    <source>
        <dbReference type="ARBA" id="ARBA00012438"/>
    </source>
</evidence>
<dbReference type="SUPFAM" id="SSF55874">
    <property type="entry name" value="ATPase domain of HSP90 chaperone/DNA topoisomerase II/histidine kinase"/>
    <property type="match status" value="1"/>
</dbReference>
<keyword evidence="7" id="KW-0808">Transferase</keyword>
<dbReference type="RefSeq" id="WP_386801178.1">
    <property type="nucleotide sequence ID" value="NZ_JBHTMU010000002.1"/>
</dbReference>
<evidence type="ECO:0000256" key="7">
    <source>
        <dbReference type="ARBA" id="ARBA00022679"/>
    </source>
</evidence>
<evidence type="ECO:0000256" key="5">
    <source>
        <dbReference type="ARBA" id="ARBA00022519"/>
    </source>
</evidence>
<evidence type="ECO:0000259" key="17">
    <source>
        <dbReference type="PROSITE" id="PS50110"/>
    </source>
</evidence>
<feature type="transmembrane region" description="Helical" evidence="15">
    <location>
        <begin position="177"/>
        <end position="197"/>
    </location>
</feature>
<dbReference type="PROSITE" id="PS50109">
    <property type="entry name" value="HIS_KIN"/>
    <property type="match status" value="1"/>
</dbReference>
<evidence type="ECO:0000256" key="13">
    <source>
        <dbReference type="ARBA" id="ARBA00023136"/>
    </source>
</evidence>
<dbReference type="SMART" id="SM00448">
    <property type="entry name" value="REC"/>
    <property type="match status" value="1"/>
</dbReference>
<dbReference type="EMBL" id="JBHTMU010000002">
    <property type="protein sequence ID" value="MFD1341118.1"/>
    <property type="molecule type" value="Genomic_DNA"/>
</dbReference>
<evidence type="ECO:0000256" key="9">
    <source>
        <dbReference type="ARBA" id="ARBA00022777"/>
    </source>
</evidence>
<dbReference type="InterPro" id="IPR000014">
    <property type="entry name" value="PAS"/>
</dbReference>
<proteinExistence type="predicted"/>
<evidence type="ECO:0000259" key="18">
    <source>
        <dbReference type="PROSITE" id="PS50112"/>
    </source>
</evidence>
<dbReference type="InterPro" id="IPR001789">
    <property type="entry name" value="Sig_transdc_resp-reg_receiver"/>
</dbReference>
<keyword evidence="20" id="KW-1185">Reference proteome</keyword>